<evidence type="ECO:0000313" key="1">
    <source>
        <dbReference type="EMBL" id="PSI02487.1"/>
    </source>
</evidence>
<dbReference type="EMBL" id="PXVC01000005">
    <property type="protein sequence ID" value="PSI02487.1"/>
    <property type="molecule type" value="Genomic_DNA"/>
</dbReference>
<gene>
    <name evidence="1" type="ORF">C7K08_02275</name>
</gene>
<sequence length="164" mass="17579">MPFKPPAGVDSGLLRLEPLDPLNADRIQVDNFDPEAYAQYLVGTMPRQWRGALSTKNAPRSIVAELNINRLVAIGQRLDLFGVLTLGGQSVPVQANINAKSDQMEMLLLGDKLPVGLEPGGEFQGLEMLKLSSWEGPRLTSAGAILELAPVANSAPAPAVRGLW</sequence>
<keyword evidence="2" id="KW-1185">Reference proteome</keyword>
<name>A0A2P7EH06_9SYNE</name>
<proteinExistence type="predicted"/>
<evidence type="ECO:0000313" key="2">
    <source>
        <dbReference type="Proteomes" id="UP000240206"/>
    </source>
</evidence>
<protein>
    <submittedName>
        <fullName evidence="1">Uncharacterized protein</fullName>
    </submittedName>
</protein>
<dbReference type="Proteomes" id="UP000240206">
    <property type="component" value="Unassembled WGS sequence"/>
</dbReference>
<accession>A0A2P7EH06</accession>
<organism evidence="1 2">
    <name type="scientific">Synechococcus lacustris str. Tous</name>
    <dbReference type="NCBI Taxonomy" id="1910958"/>
    <lineage>
        <taxon>Bacteria</taxon>
        <taxon>Bacillati</taxon>
        <taxon>Cyanobacteriota</taxon>
        <taxon>Cyanophyceae</taxon>
        <taxon>Synechococcales</taxon>
        <taxon>Synechococcaceae</taxon>
        <taxon>Synechococcus</taxon>
    </lineage>
</organism>
<reference evidence="2" key="1">
    <citation type="submission" date="2018-03" db="EMBL/GenBank/DDBJ databases">
        <title>Ecological and genomic features of two cosmopolitan and abundant freshwater picocyanobacteria.</title>
        <authorList>
            <person name="Cabello-Yeves P.J."/>
            <person name="Picazo A."/>
            <person name="Camacho A."/>
            <person name="Callieri C."/>
            <person name="Rosselli R."/>
            <person name="Roda-Garcia J."/>
            <person name="Coutinho F.H."/>
            <person name="Rodriguez-Valera F."/>
        </authorList>
    </citation>
    <scope>NUCLEOTIDE SEQUENCE [LARGE SCALE GENOMIC DNA]</scope>
    <source>
        <strain evidence="2">Tous</strain>
    </source>
</reference>
<comment type="caution">
    <text evidence="1">The sequence shown here is derived from an EMBL/GenBank/DDBJ whole genome shotgun (WGS) entry which is preliminary data.</text>
</comment>
<dbReference type="AlphaFoldDB" id="A0A2P7EH06"/>